<dbReference type="Pfam" id="PF17957">
    <property type="entry name" value="Big_7"/>
    <property type="match status" value="1"/>
</dbReference>
<dbReference type="Proteomes" id="UP000180253">
    <property type="component" value="Unassembled WGS sequence"/>
</dbReference>
<dbReference type="STRING" id="327939.BIW53_06985"/>
<dbReference type="AlphaFoldDB" id="A0A1S1N9T5"/>
<gene>
    <name evidence="2" type="ORF">BIW53_06985</name>
</gene>
<dbReference type="SUPFAM" id="SSF51126">
    <property type="entry name" value="Pectin lyase-like"/>
    <property type="match status" value="1"/>
</dbReference>
<dbReference type="Gene3D" id="2.160.20.10">
    <property type="entry name" value="Single-stranded right-handed beta-helix, Pectin lyase-like"/>
    <property type="match status" value="1"/>
</dbReference>
<dbReference type="Gene3D" id="2.60.40.10">
    <property type="entry name" value="Immunoglobulins"/>
    <property type="match status" value="4"/>
</dbReference>
<evidence type="ECO:0000313" key="2">
    <source>
        <dbReference type="EMBL" id="OHU96280.1"/>
    </source>
</evidence>
<sequence>MYKKRNGSPVSPYGITYRGTTSYQETFDEPGTYSAIIKACKDSECSSWSGAKVNEILPYTAPNRTGVRGPSSSSTGSYTLTWGTPWGHGISRYQLERSVGNTSSWNVVQNHNSLSYNENVSGNGTYYYRIKVCNIDDRCSDYSSIFSVNVSIPKPPGSMSISGPAYHIKRGTYTYSWSKPSGDVDYYEVEKSYGGSVSSQRIPSSNTSYQETFNSLITYVAKIRACNDVAGCGSWSASEVNIVQPYTAPNRTGLNGVSSTETANFTLTWSKPWGYGINSYVLERLGSQSGSWQVVSSANTLSYNESLSTEGTYSYRIKVCNIDNYCSGYSDNKTVEYKKADTNTPPVVSITSPSEQATIDSKTSVIARATASDSDGSITSVQFSLDNTSNWVTDTTAPYEHNFGSLSKGTHVVYARAIDNKGEASDIEHAMFRVVTSTASIYSITEFGATANNDSDDDAVAINEALNEALQSGASVYIPPGVFHVKTPIVLRGSAKLTGESRNDSVIVSDLSSRSSDTIEMHIDSGNGSGVTIERLSLVSKLGNEQYVQGKESMTAQGTFANGIRLSSNSLNAPITLKSLKLVGFSKGIVASPGVDFGPGGYVGILTMKYHQNAIELNSDSNKGNILVLDQVYAEDFLNYGVYASNFRTIVQNSTMQGKSIEPQYGIAILNDTSESKLYNLYFEGVDTSLKLSNLESVEINSLFIQGAVAHSYALDANDVKQIKLSGYTGHGDWGVAQVNLVKSTLYGSLVRGTGAIKKDLNSRHIQDSYEYQFDDISSKQAGEVILNLGNIVKDKSVLSINVTSNNGQIAELLLYYTGSTHWSYKALQGGNDIEITREGADYLLKAKSNLNNISVRVKKIN</sequence>
<dbReference type="InterPro" id="IPR036116">
    <property type="entry name" value="FN3_sf"/>
</dbReference>
<evidence type="ECO:0000313" key="3">
    <source>
        <dbReference type="Proteomes" id="UP000180253"/>
    </source>
</evidence>
<comment type="caution">
    <text evidence="2">The sequence shown here is derived from an EMBL/GenBank/DDBJ whole genome shotgun (WGS) entry which is preliminary data.</text>
</comment>
<dbReference type="SUPFAM" id="SSF49265">
    <property type="entry name" value="Fibronectin type III"/>
    <property type="match status" value="2"/>
</dbReference>
<name>A0A1S1N9T5_9GAMM</name>
<organism evidence="2 3">
    <name type="scientific">Pseudoalteromonas byunsanensis</name>
    <dbReference type="NCBI Taxonomy" id="327939"/>
    <lineage>
        <taxon>Bacteria</taxon>
        <taxon>Pseudomonadati</taxon>
        <taxon>Pseudomonadota</taxon>
        <taxon>Gammaproteobacteria</taxon>
        <taxon>Alteromonadales</taxon>
        <taxon>Pseudoalteromonadaceae</taxon>
        <taxon>Pseudoalteromonas</taxon>
    </lineage>
</organism>
<dbReference type="Pfam" id="PF12708">
    <property type="entry name" value="Pect-lyase_RHGA_epim"/>
    <property type="match status" value="1"/>
</dbReference>
<evidence type="ECO:0000259" key="1">
    <source>
        <dbReference type="PROSITE" id="PS50853"/>
    </source>
</evidence>
<dbReference type="EMBL" id="MNAN01000027">
    <property type="protein sequence ID" value="OHU96280.1"/>
    <property type="molecule type" value="Genomic_DNA"/>
</dbReference>
<dbReference type="InterPro" id="IPR024535">
    <property type="entry name" value="RHGA/B-epi-like_pectate_lyase"/>
</dbReference>
<accession>A0A1S1N9T5</accession>
<dbReference type="InterPro" id="IPR013783">
    <property type="entry name" value="Ig-like_fold"/>
</dbReference>
<dbReference type="InterPro" id="IPR012334">
    <property type="entry name" value="Pectin_lyas_fold"/>
</dbReference>
<dbReference type="CDD" id="cd00063">
    <property type="entry name" value="FN3"/>
    <property type="match status" value="1"/>
</dbReference>
<dbReference type="PROSITE" id="PS50853">
    <property type="entry name" value="FN3"/>
    <property type="match status" value="1"/>
</dbReference>
<dbReference type="InterPro" id="IPR011050">
    <property type="entry name" value="Pectin_lyase_fold/virulence"/>
</dbReference>
<keyword evidence="3" id="KW-1185">Reference proteome</keyword>
<dbReference type="InterPro" id="IPR003961">
    <property type="entry name" value="FN3_dom"/>
</dbReference>
<feature type="domain" description="Fibronectin type-III" evidence="1">
    <location>
        <begin position="155"/>
        <end position="250"/>
    </location>
</feature>
<proteinExistence type="predicted"/>
<protein>
    <recommendedName>
        <fullName evidence="1">Fibronectin type-III domain-containing protein</fullName>
    </recommendedName>
</protein>
<reference evidence="2 3" key="1">
    <citation type="submission" date="2016-10" db="EMBL/GenBank/DDBJ databases">
        <title>Pseudoalteromonas amylolytica sp. nov., isolated from the surface seawater.</title>
        <authorList>
            <person name="Wu Y.-H."/>
            <person name="Cheng H."/>
            <person name="Jin X.-B."/>
            <person name="Wang C.-S."/>
            <person name="Xu X.-W."/>
        </authorList>
    </citation>
    <scope>NUCLEOTIDE SEQUENCE [LARGE SCALE GENOMIC DNA]</scope>
    <source>
        <strain evidence="2 3">JCM 12483</strain>
    </source>
</reference>